<protein>
    <submittedName>
        <fullName evidence="2">Protein SprT</fullName>
    </submittedName>
</protein>
<dbReference type="Proteomes" id="UP001156682">
    <property type="component" value="Unassembled WGS sequence"/>
</dbReference>
<evidence type="ECO:0000313" key="3">
    <source>
        <dbReference type="Proteomes" id="UP001156682"/>
    </source>
</evidence>
<evidence type="ECO:0000259" key="1">
    <source>
        <dbReference type="SMART" id="SM00731"/>
    </source>
</evidence>
<sequence length="196" mass="22656">MVASGFKLLIYENFIRLVVQKSSSISLQSELGLRLRTRVLDCYATAELYYLKSFQRPEVLINLRGRSAGVAELQNNRLRFNAVLLKENETEFLAEVVPHEVAHLLAWKLFGSAIRPHGKEWQQIMQLVFQLPAARTHSFDIKRAAKMGYFYTCACEEREHALTLKKHNWIKGGRRYICLSCKSHLRFSRVDDNLVG</sequence>
<dbReference type="Pfam" id="PF10263">
    <property type="entry name" value="SprT-like"/>
    <property type="match status" value="1"/>
</dbReference>
<reference evidence="3" key="1">
    <citation type="journal article" date="2019" name="Int. J. Syst. Evol. Microbiol.">
        <title>The Global Catalogue of Microorganisms (GCM) 10K type strain sequencing project: providing services to taxonomists for standard genome sequencing and annotation.</title>
        <authorList>
            <consortium name="The Broad Institute Genomics Platform"/>
            <consortium name="The Broad Institute Genome Sequencing Center for Infectious Disease"/>
            <person name="Wu L."/>
            <person name="Ma J."/>
        </authorList>
    </citation>
    <scope>NUCLEOTIDE SEQUENCE [LARGE SCALE GENOMIC DNA]</scope>
    <source>
        <strain evidence="3">NBRC 100033</strain>
    </source>
</reference>
<accession>A0ABQ5ZWP3</accession>
<feature type="domain" description="SprT-like" evidence="1">
    <location>
        <begin position="37"/>
        <end position="188"/>
    </location>
</feature>
<dbReference type="NCBIfam" id="NF003421">
    <property type="entry name" value="PRK04860.1"/>
    <property type="match status" value="1"/>
</dbReference>
<dbReference type="PANTHER" id="PTHR38773">
    <property type="entry name" value="PROTEIN SPRT"/>
    <property type="match status" value="1"/>
</dbReference>
<dbReference type="InterPro" id="IPR006640">
    <property type="entry name" value="SprT-like_domain"/>
</dbReference>
<proteinExistence type="predicted"/>
<keyword evidence="3" id="KW-1185">Reference proteome</keyword>
<dbReference type="SMART" id="SM00731">
    <property type="entry name" value="SprT"/>
    <property type="match status" value="1"/>
</dbReference>
<name>A0ABQ5ZWP3_9GAMM</name>
<dbReference type="EMBL" id="BSOR01000015">
    <property type="protein sequence ID" value="GLR63432.1"/>
    <property type="molecule type" value="Genomic_DNA"/>
</dbReference>
<organism evidence="2 3">
    <name type="scientific">Marinospirillum insulare</name>
    <dbReference type="NCBI Taxonomy" id="217169"/>
    <lineage>
        <taxon>Bacteria</taxon>
        <taxon>Pseudomonadati</taxon>
        <taxon>Pseudomonadota</taxon>
        <taxon>Gammaproteobacteria</taxon>
        <taxon>Oceanospirillales</taxon>
        <taxon>Oceanospirillaceae</taxon>
        <taxon>Marinospirillum</taxon>
    </lineage>
</organism>
<dbReference type="PANTHER" id="PTHR38773:SF1">
    <property type="entry name" value="PROTEIN SPRT"/>
    <property type="match status" value="1"/>
</dbReference>
<evidence type="ECO:0000313" key="2">
    <source>
        <dbReference type="EMBL" id="GLR63432.1"/>
    </source>
</evidence>
<gene>
    <name evidence="2" type="primary">sprT</name>
    <name evidence="2" type="ORF">GCM10007878_08670</name>
</gene>
<comment type="caution">
    <text evidence="2">The sequence shown here is derived from an EMBL/GenBank/DDBJ whole genome shotgun (WGS) entry which is preliminary data.</text>
</comment>